<dbReference type="PROSITE" id="PS51123">
    <property type="entry name" value="OMPA_2"/>
    <property type="match status" value="1"/>
</dbReference>
<dbReference type="CDD" id="cd07185">
    <property type="entry name" value="OmpA_C-like"/>
    <property type="match status" value="1"/>
</dbReference>
<evidence type="ECO:0000259" key="10">
    <source>
        <dbReference type="PROSITE" id="PS51123"/>
    </source>
</evidence>
<evidence type="ECO:0000256" key="5">
    <source>
        <dbReference type="ARBA" id="ARBA00022989"/>
    </source>
</evidence>
<keyword evidence="5 9" id="KW-1133">Transmembrane helix</keyword>
<comment type="subcellular location">
    <subcellularLocation>
        <location evidence="1">Cell membrane</location>
        <topology evidence="1">Single-pass membrane protein</topology>
    </subcellularLocation>
</comment>
<dbReference type="EMBL" id="VMRY01000126">
    <property type="protein sequence ID" value="TVT48903.1"/>
    <property type="molecule type" value="Genomic_DNA"/>
</dbReference>
<evidence type="ECO:0000256" key="3">
    <source>
        <dbReference type="ARBA" id="ARBA00022475"/>
    </source>
</evidence>
<evidence type="ECO:0000256" key="6">
    <source>
        <dbReference type="ARBA" id="ARBA00023136"/>
    </source>
</evidence>
<accession>A0A558CJG8</accession>
<comment type="similarity">
    <text evidence="2">Belongs to the MotB family.</text>
</comment>
<keyword evidence="8" id="KW-0175">Coiled coil</keyword>
<keyword evidence="4 9" id="KW-0812">Transmembrane</keyword>
<dbReference type="Proteomes" id="UP000317355">
    <property type="component" value="Unassembled WGS sequence"/>
</dbReference>
<evidence type="ECO:0000256" key="4">
    <source>
        <dbReference type="ARBA" id="ARBA00022692"/>
    </source>
</evidence>
<dbReference type="Gene3D" id="3.30.1330.60">
    <property type="entry name" value="OmpA-like domain"/>
    <property type="match status" value="1"/>
</dbReference>
<dbReference type="InterPro" id="IPR025713">
    <property type="entry name" value="MotB-like_N_dom"/>
</dbReference>
<dbReference type="AlphaFoldDB" id="A0A558CJG8"/>
<evidence type="ECO:0000256" key="8">
    <source>
        <dbReference type="SAM" id="Coils"/>
    </source>
</evidence>
<gene>
    <name evidence="11" type="ORF">FHK82_17395</name>
</gene>
<evidence type="ECO:0000256" key="1">
    <source>
        <dbReference type="ARBA" id="ARBA00004162"/>
    </source>
</evidence>
<feature type="transmembrane region" description="Helical" evidence="9">
    <location>
        <begin position="15"/>
        <end position="37"/>
    </location>
</feature>
<comment type="caution">
    <text evidence="11">The sequence shown here is derived from an EMBL/GenBank/DDBJ whole genome shotgun (WGS) entry which is preliminary data.</text>
</comment>
<dbReference type="InterPro" id="IPR006665">
    <property type="entry name" value="OmpA-like"/>
</dbReference>
<evidence type="ECO:0000313" key="11">
    <source>
        <dbReference type="EMBL" id="TVT48903.1"/>
    </source>
</evidence>
<dbReference type="Pfam" id="PF00691">
    <property type="entry name" value="OmpA"/>
    <property type="match status" value="1"/>
</dbReference>
<feature type="coiled-coil region" evidence="8">
    <location>
        <begin position="128"/>
        <end position="155"/>
    </location>
</feature>
<protein>
    <submittedName>
        <fullName evidence="11">OmpA family protein</fullName>
    </submittedName>
</protein>
<reference evidence="11 12" key="1">
    <citation type="submission" date="2019-07" db="EMBL/GenBank/DDBJ databases">
        <title>The pathways for chlorine oxyanion respiration interact through the shared metabolite chlorate.</title>
        <authorList>
            <person name="Barnum T.P."/>
            <person name="Cheng Y."/>
            <person name="Hill K.A."/>
            <person name="Lucas L.N."/>
            <person name="Carlson H.K."/>
            <person name="Coates J.D."/>
        </authorList>
    </citation>
    <scope>NUCLEOTIDE SEQUENCE [LARGE SCALE GENOMIC DNA]</scope>
    <source>
        <strain evidence="11">BK-3</strain>
    </source>
</reference>
<feature type="domain" description="OmpA-like" evidence="10">
    <location>
        <begin position="168"/>
        <end position="289"/>
    </location>
</feature>
<dbReference type="PANTHER" id="PTHR30329">
    <property type="entry name" value="STATOR ELEMENT OF FLAGELLAR MOTOR COMPLEX"/>
    <property type="match status" value="1"/>
</dbReference>
<name>A0A558CJG8_9GAMM</name>
<dbReference type="GO" id="GO:0005886">
    <property type="term" value="C:plasma membrane"/>
    <property type="evidence" value="ECO:0007669"/>
    <property type="project" value="UniProtKB-SubCell"/>
</dbReference>
<dbReference type="InterPro" id="IPR036737">
    <property type="entry name" value="OmpA-like_sf"/>
</dbReference>
<evidence type="ECO:0000256" key="2">
    <source>
        <dbReference type="ARBA" id="ARBA00008914"/>
    </source>
</evidence>
<evidence type="ECO:0000313" key="12">
    <source>
        <dbReference type="Proteomes" id="UP000317355"/>
    </source>
</evidence>
<dbReference type="SUPFAM" id="SSF103088">
    <property type="entry name" value="OmpA-like"/>
    <property type="match status" value="1"/>
</dbReference>
<keyword evidence="6 7" id="KW-0472">Membrane</keyword>
<keyword evidence="3" id="KW-1003">Cell membrane</keyword>
<sequence length="305" mass="33408">MSDDCPKCDEGLPPWLATFADLMSLLMCFFVLLLSFAEIDAVRFKKMADSMKDAFGVQREIPATDIVMGTSVIKQEFSPSTVPQPTVINEIRQQTTDVEKEQLGMPEEVGQSEATEKLAAEAVTEAVAEAAAEAAKKLREEVAEEADVIKAAMQLEIEENLISVETEQTKIIIRINEKGSFPSGSAQLNDDFYGVMVRLSEAVAKTPGKVVVAGHTDDVPIATRRFRSNWELSSARAVTVVHALLDDPNVDPKRVTVEGHADSQPLLPNDSKENRAINRRVELIIERGSDIESGESLRLDSLPQG</sequence>
<dbReference type="Pfam" id="PF13677">
    <property type="entry name" value="MotB_plug"/>
    <property type="match status" value="1"/>
</dbReference>
<organism evidence="11 12">
    <name type="scientific">Sedimenticola thiotaurini</name>
    <dbReference type="NCBI Taxonomy" id="1543721"/>
    <lineage>
        <taxon>Bacteria</taxon>
        <taxon>Pseudomonadati</taxon>
        <taxon>Pseudomonadota</taxon>
        <taxon>Gammaproteobacteria</taxon>
        <taxon>Chromatiales</taxon>
        <taxon>Sedimenticolaceae</taxon>
        <taxon>Sedimenticola</taxon>
    </lineage>
</organism>
<proteinExistence type="inferred from homology"/>
<dbReference type="InterPro" id="IPR050330">
    <property type="entry name" value="Bact_OuterMem_StrucFunc"/>
</dbReference>
<dbReference type="NCBIfam" id="NF006508">
    <property type="entry name" value="PRK08944.1"/>
    <property type="match status" value="1"/>
</dbReference>
<evidence type="ECO:0000256" key="7">
    <source>
        <dbReference type="PROSITE-ProRule" id="PRU00473"/>
    </source>
</evidence>
<dbReference type="PANTHER" id="PTHR30329:SF21">
    <property type="entry name" value="LIPOPROTEIN YIAD-RELATED"/>
    <property type="match status" value="1"/>
</dbReference>
<evidence type="ECO:0000256" key="9">
    <source>
        <dbReference type="SAM" id="Phobius"/>
    </source>
</evidence>